<protein>
    <submittedName>
        <fullName evidence="5">RhoGEF domain-containing protein</fullName>
    </submittedName>
</protein>
<dbReference type="GO" id="GO:0005085">
    <property type="term" value="F:guanyl-nucleotide exchange factor activity"/>
    <property type="evidence" value="ECO:0007669"/>
    <property type="project" value="InterPro"/>
</dbReference>
<dbReference type="InParanoid" id="A0A2P6N3X0"/>
<evidence type="ECO:0000256" key="1">
    <source>
        <dbReference type="PROSITE-ProRule" id="PRU00023"/>
    </source>
</evidence>
<comment type="caution">
    <text evidence="5">The sequence shown here is derived from an EMBL/GenBank/DDBJ whole genome shotgun (WGS) entry which is preliminary data.</text>
</comment>
<feature type="domain" description="PH" evidence="3">
    <location>
        <begin position="649"/>
        <end position="747"/>
    </location>
</feature>
<dbReference type="PANTHER" id="PTHR12673:SF159">
    <property type="entry name" value="LD03170P"/>
    <property type="match status" value="1"/>
</dbReference>
<dbReference type="EMBL" id="MDYQ01000212">
    <property type="protein sequence ID" value="PRP78649.1"/>
    <property type="molecule type" value="Genomic_DNA"/>
</dbReference>
<dbReference type="SMART" id="SM00233">
    <property type="entry name" value="PH"/>
    <property type="match status" value="1"/>
</dbReference>
<accession>A0A2P6N3X0</accession>
<dbReference type="Pfam" id="PF12796">
    <property type="entry name" value="Ank_2"/>
    <property type="match status" value="2"/>
</dbReference>
<sequence>MQKSGDQHLAMQWISFLFIRDFNPGLITFLGTAPRGQMNRLINCTRTYSVEKVAAPLTNMMQRERPIVRSDTNLQWGGQQERRHNRSPSVVDESAQMKSREQRSPSDVDSRRLSVFKSLSMHQIKGLLTLDKGEQDLLSPHESAATGDVSAIRFIIKQRSNDLNSVNRFNQTMLHIAAIHRHFPVLSFLLQHPNIDIHVFSRDGSLPLHCLCSHRMDETEEQTVIPILSKMLDRRTLNQMDNEGRTPLMLAAAAGSSFIVRRLIDAGANFNFRDITGENVFHKAAMRGHTTTLKALCGNRKIRGKVPFTVRGDQGDVFFLSRNFPETKAYLSEMWNEQSAPLASDSIVEIMCRYLPATVTATMRMVCRSYAAAANTERFWWKLDENSPSNRLRKSKCAQAGLDKGGSKSTWRDTFMRGHRTFLQQRKERAEEAMKRSRIEKKKYDLHRVDKRRDFLKGVSDQIMRRRIMREICETERSYVGGLQTALNLFKAPLQRSRFKHLISQADLRIIFSDIEQSSLRLYAQYVNNYDASIERLAQLRKSNVEFHRWLSETEKNGKDMLDLTSHLILPIQRIPRYQMLLERLKAKTHRKHPDYEALSQALDKIIEVARYVNEKKREAEGINRVTRIEMRMKGRIKPEWKEGQASRRLQREGLLGVRTSKEEDWKVLWVAVFNDCIVLAKPKPNNQLSVKEICPLKNLGMINDQEGSRYGRDTFGLYLKNKSFLFECEGVTDKEDWVLAIEAAVNLSNMEMKTRYLSWSNANSPVVTLKNEARMPRLSVSRVFGDLQQPMRTSSENMVSDMREEKEVPSMVVTHEDGSLSDGETTPRSSVPGHLIPAKSSSAPNFRPIRSSLKSTEKISTETVSEEEEKEEKEEREEEKEEKKEEKERDSHVSLALQKTKMRAGSAPEPFGNSQDSEKRNSPRTEEKEGREEKEGKGAEEEKKVEGRVEDTLASLETKILPDVDKVMTRLLPGEVFVRQEVKEEIRRHFAMELGRPQQGTFVMDRINVFEKLLILNPPPLPPPTKMSQFSGKVTTPRFLKKKT</sequence>
<dbReference type="CDD" id="cd00160">
    <property type="entry name" value="RhoGEF"/>
    <property type="match status" value="1"/>
</dbReference>
<feature type="compositionally biased region" description="Basic and acidic residues" evidence="2">
    <location>
        <begin position="802"/>
        <end position="819"/>
    </location>
</feature>
<dbReference type="Gene3D" id="1.20.900.10">
    <property type="entry name" value="Dbl homology (DH) domain"/>
    <property type="match status" value="2"/>
</dbReference>
<dbReference type="Gene3D" id="1.25.40.20">
    <property type="entry name" value="Ankyrin repeat-containing domain"/>
    <property type="match status" value="1"/>
</dbReference>
<dbReference type="OrthoDB" id="5340910at2759"/>
<feature type="compositionally biased region" description="Acidic residues" evidence="2">
    <location>
        <begin position="865"/>
        <end position="881"/>
    </location>
</feature>
<proteinExistence type="predicted"/>
<feature type="domain" description="DH" evidence="4">
    <location>
        <begin position="444"/>
        <end position="616"/>
    </location>
</feature>
<feature type="compositionally biased region" description="Basic and acidic residues" evidence="2">
    <location>
        <begin position="98"/>
        <end position="109"/>
    </location>
</feature>
<evidence type="ECO:0000259" key="4">
    <source>
        <dbReference type="PROSITE" id="PS50010"/>
    </source>
</evidence>
<dbReference type="Gene3D" id="2.30.29.30">
    <property type="entry name" value="Pleckstrin-homology domain (PH domain)/Phosphotyrosine-binding domain (PTB)"/>
    <property type="match status" value="1"/>
</dbReference>
<dbReference type="Pfam" id="PF00169">
    <property type="entry name" value="PH"/>
    <property type="match status" value="1"/>
</dbReference>
<feature type="region of interest" description="Disordered" evidence="2">
    <location>
        <begin position="790"/>
        <end position="950"/>
    </location>
</feature>
<dbReference type="Pfam" id="PF00621">
    <property type="entry name" value="RhoGEF"/>
    <property type="match status" value="2"/>
</dbReference>
<dbReference type="Proteomes" id="UP000241769">
    <property type="component" value="Unassembled WGS sequence"/>
</dbReference>
<dbReference type="SUPFAM" id="SSF48065">
    <property type="entry name" value="DBL homology domain (DH-domain)"/>
    <property type="match status" value="1"/>
</dbReference>
<name>A0A2P6N3X0_9EUKA</name>
<dbReference type="GO" id="GO:0005737">
    <property type="term" value="C:cytoplasm"/>
    <property type="evidence" value="ECO:0007669"/>
    <property type="project" value="TreeGrafter"/>
</dbReference>
<dbReference type="SMART" id="SM00248">
    <property type="entry name" value="ANK"/>
    <property type="match status" value="4"/>
</dbReference>
<evidence type="ECO:0000256" key="2">
    <source>
        <dbReference type="SAM" id="MobiDB-lite"/>
    </source>
</evidence>
<dbReference type="PANTHER" id="PTHR12673">
    <property type="entry name" value="FACIOGENITAL DYSPLASIA PROTEIN"/>
    <property type="match status" value="1"/>
</dbReference>
<evidence type="ECO:0000313" key="5">
    <source>
        <dbReference type="EMBL" id="PRP78649.1"/>
    </source>
</evidence>
<dbReference type="InterPro" id="IPR000219">
    <property type="entry name" value="DH_dom"/>
</dbReference>
<dbReference type="AlphaFoldDB" id="A0A2P6N3X0"/>
<reference evidence="5 6" key="1">
    <citation type="journal article" date="2018" name="Genome Biol. Evol.">
        <title>Multiple Roots of Fruiting Body Formation in Amoebozoa.</title>
        <authorList>
            <person name="Hillmann F."/>
            <person name="Forbes G."/>
            <person name="Novohradska S."/>
            <person name="Ferling I."/>
            <person name="Riege K."/>
            <person name="Groth M."/>
            <person name="Westermann M."/>
            <person name="Marz M."/>
            <person name="Spaller T."/>
            <person name="Winckler T."/>
            <person name="Schaap P."/>
            <person name="Glockner G."/>
        </authorList>
    </citation>
    <scope>NUCLEOTIDE SEQUENCE [LARGE SCALE GENOMIC DNA]</scope>
    <source>
        <strain evidence="5 6">Jena</strain>
    </source>
</reference>
<dbReference type="SUPFAM" id="SSF48403">
    <property type="entry name" value="Ankyrin repeat"/>
    <property type="match status" value="1"/>
</dbReference>
<evidence type="ECO:0000313" key="6">
    <source>
        <dbReference type="Proteomes" id="UP000241769"/>
    </source>
</evidence>
<dbReference type="CDD" id="cd00821">
    <property type="entry name" value="PH"/>
    <property type="match status" value="1"/>
</dbReference>
<dbReference type="InterPro" id="IPR035899">
    <property type="entry name" value="DBL_dom_sf"/>
</dbReference>
<keyword evidence="6" id="KW-1185">Reference proteome</keyword>
<feature type="region of interest" description="Disordered" evidence="2">
    <location>
        <begin position="62"/>
        <end position="109"/>
    </location>
</feature>
<feature type="compositionally biased region" description="Basic and acidic residues" evidence="2">
    <location>
        <begin position="917"/>
        <end position="950"/>
    </location>
</feature>
<dbReference type="PROSITE" id="PS50297">
    <property type="entry name" value="ANK_REP_REGION"/>
    <property type="match status" value="1"/>
</dbReference>
<feature type="repeat" description="ANK" evidence="1">
    <location>
        <begin position="243"/>
        <end position="275"/>
    </location>
</feature>
<dbReference type="PROSITE" id="PS50003">
    <property type="entry name" value="PH_DOMAIN"/>
    <property type="match status" value="1"/>
</dbReference>
<dbReference type="SUPFAM" id="SSF50729">
    <property type="entry name" value="PH domain-like"/>
    <property type="match status" value="1"/>
</dbReference>
<keyword evidence="1" id="KW-0040">ANK repeat</keyword>
<dbReference type="SMART" id="SM00325">
    <property type="entry name" value="RhoGEF"/>
    <property type="match status" value="1"/>
</dbReference>
<feature type="region of interest" description="Disordered" evidence="2">
    <location>
        <begin position="1021"/>
        <end position="1045"/>
    </location>
</feature>
<dbReference type="InterPro" id="IPR011993">
    <property type="entry name" value="PH-like_dom_sf"/>
</dbReference>
<feature type="compositionally biased region" description="Basic and acidic residues" evidence="2">
    <location>
        <begin position="882"/>
        <end position="893"/>
    </location>
</feature>
<dbReference type="InterPro" id="IPR036770">
    <property type="entry name" value="Ankyrin_rpt-contain_sf"/>
</dbReference>
<dbReference type="InterPro" id="IPR001849">
    <property type="entry name" value="PH_domain"/>
</dbReference>
<dbReference type="InterPro" id="IPR051092">
    <property type="entry name" value="FYVE_RhoGEF_PH"/>
</dbReference>
<dbReference type="PROSITE" id="PS50010">
    <property type="entry name" value="DH_2"/>
    <property type="match status" value="1"/>
</dbReference>
<gene>
    <name evidence="5" type="ORF">PROFUN_13482</name>
</gene>
<evidence type="ECO:0000259" key="3">
    <source>
        <dbReference type="PROSITE" id="PS50003"/>
    </source>
</evidence>
<dbReference type="InterPro" id="IPR002110">
    <property type="entry name" value="Ankyrin_rpt"/>
</dbReference>
<organism evidence="5 6">
    <name type="scientific">Planoprotostelium fungivorum</name>
    <dbReference type="NCBI Taxonomy" id="1890364"/>
    <lineage>
        <taxon>Eukaryota</taxon>
        <taxon>Amoebozoa</taxon>
        <taxon>Evosea</taxon>
        <taxon>Variosea</taxon>
        <taxon>Cavosteliida</taxon>
        <taxon>Cavosteliaceae</taxon>
        <taxon>Planoprotostelium</taxon>
    </lineage>
</organism>
<dbReference type="PROSITE" id="PS50088">
    <property type="entry name" value="ANK_REPEAT"/>
    <property type="match status" value="1"/>
</dbReference>